<dbReference type="NCBIfam" id="NF008453">
    <property type="entry name" value="PRK11308.1"/>
    <property type="match status" value="1"/>
</dbReference>
<dbReference type="InterPro" id="IPR013563">
    <property type="entry name" value="Oligopep_ABC_C"/>
</dbReference>
<evidence type="ECO:0000313" key="7">
    <source>
        <dbReference type="Proteomes" id="UP000595841"/>
    </source>
</evidence>
<dbReference type="AlphaFoldDB" id="A0A974SCE6"/>
<evidence type="ECO:0000256" key="4">
    <source>
        <dbReference type="ARBA" id="ARBA00022840"/>
    </source>
</evidence>
<dbReference type="PROSITE" id="PS50893">
    <property type="entry name" value="ABC_TRANSPORTER_2"/>
    <property type="match status" value="1"/>
</dbReference>
<dbReference type="PANTHER" id="PTHR43776:SF7">
    <property type="entry name" value="D,D-DIPEPTIDE TRANSPORT ATP-BINDING PROTEIN DDPF-RELATED"/>
    <property type="match status" value="1"/>
</dbReference>
<keyword evidence="2" id="KW-0813">Transport</keyword>
<organism evidence="6 7">
    <name type="scientific">Paenibacillus sonchi</name>
    <dbReference type="NCBI Taxonomy" id="373687"/>
    <lineage>
        <taxon>Bacteria</taxon>
        <taxon>Bacillati</taxon>
        <taxon>Bacillota</taxon>
        <taxon>Bacilli</taxon>
        <taxon>Bacillales</taxon>
        <taxon>Paenibacillaceae</taxon>
        <taxon>Paenibacillus</taxon>
        <taxon>Paenibacillus sonchi group</taxon>
    </lineage>
</organism>
<dbReference type="GO" id="GO:0005524">
    <property type="term" value="F:ATP binding"/>
    <property type="evidence" value="ECO:0007669"/>
    <property type="project" value="UniProtKB-KW"/>
</dbReference>
<sequence length="328" mass="36395">MGNPSPYLLEVRELKKHYTSKSGLLTRKKPVVKAVDGISLNIRKGEILGLVGESGCGKSTLGRSILRLIEPTSGNIVFEGQDILAYGKEEKRMMRKELQIIFQDSGAALNPRMTVGEIIGAPLDIYGLAQGEAKERRINELLELVGLNKDYVNRFPHEFSGGQKQRIGIARALAVEPKLIVCDEPVSALDVSVRAQVLNLMKELKEKLGLTYLFISHDLSVVHHLCDRVAVMYLGKIVEITDRNELYGNPLHPYTKALLSAIPNPNPEISRERIVLEGDVPSPSNPPAGCSFHTRCPYRMDKCSVEVPILLQTQGNHSVSCHLYNDEH</sequence>
<dbReference type="NCBIfam" id="TIGR01727">
    <property type="entry name" value="oligo_HPY"/>
    <property type="match status" value="1"/>
</dbReference>
<dbReference type="Gene3D" id="3.40.50.300">
    <property type="entry name" value="P-loop containing nucleotide triphosphate hydrolases"/>
    <property type="match status" value="1"/>
</dbReference>
<dbReference type="KEGG" id="pson:JI735_30630"/>
<protein>
    <submittedName>
        <fullName evidence="6">ABC transporter ATP-binding protein</fullName>
    </submittedName>
</protein>
<dbReference type="Proteomes" id="UP000595841">
    <property type="component" value="Chromosome"/>
</dbReference>
<dbReference type="InterPro" id="IPR003593">
    <property type="entry name" value="AAA+_ATPase"/>
</dbReference>
<evidence type="ECO:0000313" key="6">
    <source>
        <dbReference type="EMBL" id="QQZ60762.1"/>
    </source>
</evidence>
<dbReference type="Pfam" id="PF00005">
    <property type="entry name" value="ABC_tran"/>
    <property type="match status" value="1"/>
</dbReference>
<dbReference type="FunFam" id="3.40.50.300:FF:000016">
    <property type="entry name" value="Oligopeptide ABC transporter ATP-binding component"/>
    <property type="match status" value="1"/>
</dbReference>
<dbReference type="InterPro" id="IPR050319">
    <property type="entry name" value="ABC_transp_ATP-bind"/>
</dbReference>
<evidence type="ECO:0000256" key="2">
    <source>
        <dbReference type="ARBA" id="ARBA00022448"/>
    </source>
</evidence>
<evidence type="ECO:0000256" key="1">
    <source>
        <dbReference type="ARBA" id="ARBA00005417"/>
    </source>
</evidence>
<name>A0A974SCE6_9BACL</name>
<accession>A0A974SCE6</accession>
<evidence type="ECO:0000259" key="5">
    <source>
        <dbReference type="PROSITE" id="PS50893"/>
    </source>
</evidence>
<dbReference type="RefSeq" id="WP_039836160.1">
    <property type="nucleotide sequence ID" value="NZ_CP068595.1"/>
</dbReference>
<comment type="similarity">
    <text evidence="1">Belongs to the ABC transporter superfamily.</text>
</comment>
<dbReference type="CDD" id="cd03257">
    <property type="entry name" value="ABC_NikE_OppD_transporters"/>
    <property type="match status" value="1"/>
</dbReference>
<dbReference type="Pfam" id="PF08352">
    <property type="entry name" value="oligo_HPY"/>
    <property type="match status" value="1"/>
</dbReference>
<keyword evidence="3" id="KW-0547">Nucleotide-binding</keyword>
<dbReference type="PROSITE" id="PS00211">
    <property type="entry name" value="ABC_TRANSPORTER_1"/>
    <property type="match status" value="1"/>
</dbReference>
<gene>
    <name evidence="6" type="ORF">JI735_30630</name>
</gene>
<dbReference type="GO" id="GO:0016887">
    <property type="term" value="F:ATP hydrolysis activity"/>
    <property type="evidence" value="ECO:0007669"/>
    <property type="project" value="InterPro"/>
</dbReference>
<dbReference type="InterPro" id="IPR027417">
    <property type="entry name" value="P-loop_NTPase"/>
</dbReference>
<evidence type="ECO:0000256" key="3">
    <source>
        <dbReference type="ARBA" id="ARBA00022741"/>
    </source>
</evidence>
<feature type="domain" description="ABC transporter" evidence="5">
    <location>
        <begin position="9"/>
        <end position="259"/>
    </location>
</feature>
<dbReference type="InterPro" id="IPR017871">
    <property type="entry name" value="ABC_transporter-like_CS"/>
</dbReference>
<dbReference type="GO" id="GO:0055085">
    <property type="term" value="P:transmembrane transport"/>
    <property type="evidence" value="ECO:0007669"/>
    <property type="project" value="UniProtKB-ARBA"/>
</dbReference>
<dbReference type="PANTHER" id="PTHR43776">
    <property type="entry name" value="TRANSPORT ATP-BINDING PROTEIN"/>
    <property type="match status" value="1"/>
</dbReference>
<proteinExistence type="inferred from homology"/>
<dbReference type="SUPFAM" id="SSF52540">
    <property type="entry name" value="P-loop containing nucleoside triphosphate hydrolases"/>
    <property type="match status" value="1"/>
</dbReference>
<dbReference type="InterPro" id="IPR003439">
    <property type="entry name" value="ABC_transporter-like_ATP-bd"/>
</dbReference>
<dbReference type="GO" id="GO:0015833">
    <property type="term" value="P:peptide transport"/>
    <property type="evidence" value="ECO:0007669"/>
    <property type="project" value="InterPro"/>
</dbReference>
<keyword evidence="7" id="KW-1185">Reference proteome</keyword>
<keyword evidence="4 6" id="KW-0067">ATP-binding</keyword>
<reference evidence="6 7" key="1">
    <citation type="submission" date="2021-01" db="EMBL/GenBank/DDBJ databases">
        <title>Whole genome sequence of Paenibacillus sonchi LMG 24727 for comparative genomics.</title>
        <authorList>
            <person name="Lee G."/>
            <person name="Kim M.-J."/>
            <person name="Lim K."/>
            <person name="Shin J.-H."/>
        </authorList>
    </citation>
    <scope>NUCLEOTIDE SEQUENCE [LARGE SCALE GENOMIC DNA]</scope>
    <source>
        <strain evidence="6 7">LMG 24727</strain>
    </source>
</reference>
<dbReference type="EMBL" id="CP068595">
    <property type="protein sequence ID" value="QQZ60762.1"/>
    <property type="molecule type" value="Genomic_DNA"/>
</dbReference>
<dbReference type="SMART" id="SM00382">
    <property type="entry name" value="AAA"/>
    <property type="match status" value="1"/>
</dbReference>